<dbReference type="AlphaFoldDB" id="A0A4R0RQV4"/>
<comment type="caution">
    <text evidence="2">The sequence shown here is derived from an EMBL/GenBank/DDBJ whole genome shotgun (WGS) entry which is preliminary data.</text>
</comment>
<gene>
    <name evidence="2" type="ORF">EIP91_012109</name>
</gene>
<keyword evidence="3" id="KW-1185">Reference proteome</keyword>
<dbReference type="EMBL" id="RWJN01000009">
    <property type="protein sequence ID" value="TCD71161.1"/>
    <property type="molecule type" value="Genomic_DNA"/>
</dbReference>
<reference evidence="2 3" key="1">
    <citation type="submission" date="2018-11" db="EMBL/GenBank/DDBJ databases">
        <title>Genome assembly of Steccherinum ochraceum LE-BIN_3174, the white-rot fungus of the Steccherinaceae family (The Residual Polyporoid clade, Polyporales, Basidiomycota).</title>
        <authorList>
            <person name="Fedorova T.V."/>
            <person name="Glazunova O.A."/>
            <person name="Landesman E.O."/>
            <person name="Moiseenko K.V."/>
            <person name="Psurtseva N.V."/>
            <person name="Savinova O.S."/>
            <person name="Shakhova N.V."/>
            <person name="Tyazhelova T.V."/>
            <person name="Vasina D.V."/>
        </authorList>
    </citation>
    <scope>NUCLEOTIDE SEQUENCE [LARGE SCALE GENOMIC DNA]</scope>
    <source>
        <strain evidence="2 3">LE-BIN_3174</strain>
    </source>
</reference>
<sequence>MPHHSDRALQPCQMHMCDSKLRDHGKFKHYGDKHNIALVTFKEFRHSPSKDNDQIKPREYHMFVPRTPTDDRRSESYMCPACSARRPDYLRLRYHTANECKSYLKKSAQCPKCAKKYRNKWLHNQLVHETKLIVNYANSKGVRLTRDEGQDFECLGCDFASPFTGALQMHALRCTLPRHQTLVPIKPELGEVHLMAPPTPLSTFRPLSKQKRKYAQIEGHFTSDEDDEEYVESPTKRRARTSVPCPSKVHAAPLPPTQSVIARCVPPSKFQSRPITPPITPSARRPFKSSVRDPSGYHRARSAPLRIGPPNTPRNCQSSPKNQLVARHDNLSLARMSRTTQGVERSKTAQPEVIPLRLPLHKSGFPSSKVHAFVEEIPISDRLLKEVFNALGTAGVKTLEDVADLVYLLQDRPEYVQNFFRGNGDDPAPVGFMAWIVLRFELLSRTVEDVNAFADDIDSDSQMATKVTKLRDESPLYMSPFAAILCKLGFMPAEVLLLFDLSSDEREELHHYLADSELLSFKQLLSFKRALRLTTNEDSSSGPFTSPVSRTSLSQPLEVFLGRLPGSPDIKFKALTTIGIETLDELDELCASPEEDIEEIVNLMIDDGLRFPELGVVLEGLRARGATLSF</sequence>
<feature type="compositionally biased region" description="Polar residues" evidence="1">
    <location>
        <begin position="313"/>
        <end position="322"/>
    </location>
</feature>
<protein>
    <submittedName>
        <fullName evidence="2">Uncharacterized protein</fullName>
    </submittedName>
</protein>
<feature type="region of interest" description="Disordered" evidence="1">
    <location>
        <begin position="268"/>
        <end position="322"/>
    </location>
</feature>
<feature type="region of interest" description="Disordered" evidence="1">
    <location>
        <begin position="224"/>
        <end position="251"/>
    </location>
</feature>
<evidence type="ECO:0000313" key="2">
    <source>
        <dbReference type="EMBL" id="TCD71161.1"/>
    </source>
</evidence>
<dbReference type="Proteomes" id="UP000292702">
    <property type="component" value="Unassembled WGS sequence"/>
</dbReference>
<evidence type="ECO:0000256" key="1">
    <source>
        <dbReference type="SAM" id="MobiDB-lite"/>
    </source>
</evidence>
<proteinExistence type="predicted"/>
<organism evidence="2 3">
    <name type="scientific">Steccherinum ochraceum</name>
    <dbReference type="NCBI Taxonomy" id="92696"/>
    <lineage>
        <taxon>Eukaryota</taxon>
        <taxon>Fungi</taxon>
        <taxon>Dikarya</taxon>
        <taxon>Basidiomycota</taxon>
        <taxon>Agaricomycotina</taxon>
        <taxon>Agaricomycetes</taxon>
        <taxon>Polyporales</taxon>
        <taxon>Steccherinaceae</taxon>
        <taxon>Steccherinum</taxon>
    </lineage>
</organism>
<evidence type="ECO:0000313" key="3">
    <source>
        <dbReference type="Proteomes" id="UP000292702"/>
    </source>
</evidence>
<accession>A0A4R0RQV4</accession>
<name>A0A4R0RQV4_9APHY</name>